<keyword evidence="1" id="KW-0472">Membrane</keyword>
<dbReference type="EMBL" id="QGDJ01000003">
    <property type="protein sequence ID" value="PWJ20545.1"/>
    <property type="molecule type" value="Genomic_DNA"/>
</dbReference>
<evidence type="ECO:0000256" key="1">
    <source>
        <dbReference type="SAM" id="Phobius"/>
    </source>
</evidence>
<evidence type="ECO:0000313" key="4">
    <source>
        <dbReference type="Proteomes" id="UP000245839"/>
    </source>
</evidence>
<dbReference type="AlphaFoldDB" id="A0A2Y9AJG4"/>
<feature type="transmembrane region" description="Helical" evidence="1">
    <location>
        <begin position="20"/>
        <end position="45"/>
    </location>
</feature>
<protein>
    <submittedName>
        <fullName evidence="3">Uncharacterized protein</fullName>
    </submittedName>
</protein>
<reference evidence="2 4" key="2">
    <citation type="submission" date="2018-03" db="EMBL/GenBank/DDBJ databases">
        <title>Genomic Encyclopedia of Archaeal and Bacterial Type Strains, Phase II (KMG-II): from individual species to whole genera.</title>
        <authorList>
            <person name="Goeker M."/>
        </authorList>
    </citation>
    <scope>NUCLEOTIDE SEQUENCE [LARGE SCALE GENOMIC DNA]</scope>
    <source>
        <strain evidence="2 4">DSM 25227</strain>
    </source>
</reference>
<dbReference type="OrthoDB" id="159440at2"/>
<evidence type="ECO:0000313" key="2">
    <source>
        <dbReference type="EMBL" id="PWJ20545.1"/>
    </source>
</evidence>
<evidence type="ECO:0000313" key="3">
    <source>
        <dbReference type="EMBL" id="SSA44641.1"/>
    </source>
</evidence>
<keyword evidence="4" id="KW-1185">Reference proteome</keyword>
<dbReference type="EMBL" id="UETC01000003">
    <property type="protein sequence ID" value="SSA44641.1"/>
    <property type="molecule type" value="Genomic_DNA"/>
</dbReference>
<name>A0A2Y9AJG4_9RHOB</name>
<organism evidence="3 5">
    <name type="scientific">Jannaschia seohaensis</name>
    <dbReference type="NCBI Taxonomy" id="475081"/>
    <lineage>
        <taxon>Bacteria</taxon>
        <taxon>Pseudomonadati</taxon>
        <taxon>Pseudomonadota</taxon>
        <taxon>Alphaproteobacteria</taxon>
        <taxon>Rhodobacterales</taxon>
        <taxon>Roseobacteraceae</taxon>
        <taxon>Jannaschia</taxon>
    </lineage>
</organism>
<proteinExistence type="predicted"/>
<sequence length="119" mass="13238">MSKKADEAGVPTHRTYRRLLWALLIASVLGTALFAVRGIVQLVYWSDPAHQDQALEPWMPVGFVARSYGVEREALAASLGLDPEANRGLSLKELAKMRGQTFEETSREVEAAIQDIRSR</sequence>
<reference evidence="3 5" key="1">
    <citation type="submission" date="2016-10" db="EMBL/GenBank/DDBJ databases">
        <authorList>
            <person name="Cai Z."/>
        </authorList>
    </citation>
    <scope>NUCLEOTIDE SEQUENCE [LARGE SCALE GENOMIC DNA]</scope>
    <source>
        <strain evidence="3 5">DSM 25227</strain>
    </source>
</reference>
<keyword evidence="1" id="KW-1133">Transmembrane helix</keyword>
<dbReference type="RefSeq" id="WP_109564118.1">
    <property type="nucleotide sequence ID" value="NZ_QGDJ01000003.1"/>
</dbReference>
<dbReference type="Proteomes" id="UP000251571">
    <property type="component" value="Unassembled WGS sequence"/>
</dbReference>
<keyword evidence="1" id="KW-0812">Transmembrane</keyword>
<gene>
    <name evidence="2" type="ORF">BCF38_103364</name>
    <name evidence="3" type="ORF">SAMN05421539_103364</name>
</gene>
<evidence type="ECO:0000313" key="5">
    <source>
        <dbReference type="Proteomes" id="UP000251571"/>
    </source>
</evidence>
<accession>A0A2Y9AJG4</accession>
<dbReference type="Proteomes" id="UP000245839">
    <property type="component" value="Unassembled WGS sequence"/>
</dbReference>